<proteinExistence type="predicted"/>
<evidence type="ECO:0000256" key="5">
    <source>
        <dbReference type="SAM" id="MobiDB-lite"/>
    </source>
</evidence>
<feature type="compositionally biased region" description="Low complexity" evidence="5">
    <location>
        <begin position="42"/>
        <end position="62"/>
    </location>
</feature>
<dbReference type="KEGG" id="lack:FLP15_06505"/>
<keyword evidence="6" id="KW-1133">Transmembrane helix</keyword>
<dbReference type="Proteomes" id="UP000315128">
    <property type="component" value="Chromosome"/>
</dbReference>
<keyword evidence="2" id="KW-0964">Secreted</keyword>
<dbReference type="OrthoDB" id="9855564at2"/>
<keyword evidence="1" id="KW-0134">Cell wall</keyword>
<evidence type="ECO:0000313" key="10">
    <source>
        <dbReference type="Proteomes" id="UP000315128"/>
    </source>
</evidence>
<keyword evidence="6" id="KW-0812">Transmembrane</keyword>
<keyword evidence="4" id="KW-0572">Peptidoglycan-anchor</keyword>
<dbReference type="EMBL" id="CP041356">
    <property type="protein sequence ID" value="QDK70865.1"/>
    <property type="molecule type" value="Genomic_DNA"/>
</dbReference>
<feature type="transmembrane region" description="Helical" evidence="6">
    <location>
        <begin position="77"/>
        <end position="95"/>
    </location>
</feature>
<evidence type="ECO:0000256" key="4">
    <source>
        <dbReference type="ARBA" id="ARBA00023088"/>
    </source>
</evidence>
<keyword evidence="6" id="KW-0472">Membrane</keyword>
<evidence type="ECO:0000256" key="1">
    <source>
        <dbReference type="ARBA" id="ARBA00022512"/>
    </source>
</evidence>
<feature type="chain" id="PRO_5021909412" evidence="7">
    <location>
        <begin position="27"/>
        <end position="99"/>
    </location>
</feature>
<evidence type="ECO:0000256" key="3">
    <source>
        <dbReference type="ARBA" id="ARBA00022729"/>
    </source>
</evidence>
<dbReference type="InterPro" id="IPR019931">
    <property type="entry name" value="LPXTG_anchor"/>
</dbReference>
<feature type="domain" description="Gram-positive cocci surface proteins LPxTG" evidence="8">
    <location>
        <begin position="67"/>
        <end position="99"/>
    </location>
</feature>
<organism evidence="9 10">
    <name type="scientific">Lactococcus protaetiae</name>
    <dbReference type="NCBI Taxonomy" id="2592653"/>
    <lineage>
        <taxon>Bacteria</taxon>
        <taxon>Bacillati</taxon>
        <taxon>Bacillota</taxon>
        <taxon>Bacilli</taxon>
        <taxon>Lactobacillales</taxon>
        <taxon>Streptococcaceae</taxon>
        <taxon>Lactococcus</taxon>
    </lineage>
</organism>
<protein>
    <submittedName>
        <fullName evidence="9">LPXTG cell wall anchor domain-containing protein</fullName>
    </submittedName>
</protein>
<reference evidence="9 10" key="1">
    <citation type="submission" date="2019-07" db="EMBL/GenBank/DDBJ databases">
        <title>Genome sequencing of KACC 19320.</title>
        <authorList>
            <person name="Heo J."/>
            <person name="Kim S.-J."/>
            <person name="Kim J.-S."/>
            <person name="Hong S.-B."/>
            <person name="Kwon S.-W."/>
        </authorList>
    </citation>
    <scope>NUCLEOTIDE SEQUENCE [LARGE SCALE GENOMIC DNA]</scope>
    <source>
        <strain evidence="9 10">KACC 19320</strain>
    </source>
</reference>
<feature type="signal peptide" evidence="7">
    <location>
        <begin position="1"/>
        <end position="26"/>
    </location>
</feature>
<dbReference type="NCBIfam" id="TIGR01167">
    <property type="entry name" value="LPXTG_anchor"/>
    <property type="match status" value="1"/>
</dbReference>
<dbReference type="RefSeq" id="WP_142766441.1">
    <property type="nucleotide sequence ID" value="NZ_CP041356.1"/>
</dbReference>
<name>A0A514Z8F7_9LACT</name>
<sequence>MNKRMKKFFISMGFLIVIAYPLSISAQEATVRTTQGTVGFTGTFPSKEKPISSSSQKPIASSGNKELPKTGESNASSMEWIGLGLLNLTAGLVYLRRSR</sequence>
<dbReference type="Pfam" id="PF00746">
    <property type="entry name" value="Gram_pos_anchor"/>
    <property type="match status" value="1"/>
</dbReference>
<gene>
    <name evidence="9" type="ORF">FLP15_06505</name>
</gene>
<evidence type="ECO:0000256" key="6">
    <source>
        <dbReference type="SAM" id="Phobius"/>
    </source>
</evidence>
<evidence type="ECO:0000313" key="9">
    <source>
        <dbReference type="EMBL" id="QDK70865.1"/>
    </source>
</evidence>
<keyword evidence="3 7" id="KW-0732">Signal</keyword>
<keyword evidence="10" id="KW-1185">Reference proteome</keyword>
<feature type="region of interest" description="Disordered" evidence="5">
    <location>
        <begin position="42"/>
        <end position="73"/>
    </location>
</feature>
<evidence type="ECO:0000256" key="7">
    <source>
        <dbReference type="SAM" id="SignalP"/>
    </source>
</evidence>
<evidence type="ECO:0000259" key="8">
    <source>
        <dbReference type="PROSITE" id="PS50847"/>
    </source>
</evidence>
<evidence type="ECO:0000256" key="2">
    <source>
        <dbReference type="ARBA" id="ARBA00022525"/>
    </source>
</evidence>
<dbReference type="PROSITE" id="PS50847">
    <property type="entry name" value="GRAM_POS_ANCHORING"/>
    <property type="match status" value="1"/>
</dbReference>
<dbReference type="AlphaFoldDB" id="A0A514Z8F7"/>
<accession>A0A514Z8F7</accession>